<keyword evidence="2" id="KW-1185">Reference proteome</keyword>
<accession>A0AA38UGP3</accession>
<proteinExistence type="predicted"/>
<reference evidence="1" key="1">
    <citation type="submission" date="2022-08" db="EMBL/GenBank/DDBJ databases">
        <authorList>
            <consortium name="DOE Joint Genome Institute"/>
            <person name="Min B."/>
            <person name="Riley R."/>
            <person name="Sierra-Patev S."/>
            <person name="Naranjo-Ortiz M."/>
            <person name="Looney B."/>
            <person name="Konkel Z."/>
            <person name="Slot J.C."/>
            <person name="Sakamoto Y."/>
            <person name="Steenwyk J.L."/>
            <person name="Rokas A."/>
            <person name="Carro J."/>
            <person name="Camarero S."/>
            <person name="Ferreira P."/>
            <person name="Molpeceres G."/>
            <person name="Ruiz-Duenas F.J."/>
            <person name="Serrano A."/>
            <person name="Henrissat B."/>
            <person name="Drula E."/>
            <person name="Hughes K.W."/>
            <person name="Mata J.L."/>
            <person name="Ishikawa N.K."/>
            <person name="Vargas-Isla R."/>
            <person name="Ushijima S."/>
            <person name="Smith C.A."/>
            <person name="Ahrendt S."/>
            <person name="Andreopoulos W."/>
            <person name="He G."/>
            <person name="Labutti K."/>
            <person name="Lipzen A."/>
            <person name="Ng V."/>
            <person name="Sandor L."/>
            <person name="Barry K."/>
            <person name="Martinez A.T."/>
            <person name="Xiao Y."/>
            <person name="Gibbons J.G."/>
            <person name="Terashima K."/>
            <person name="Hibbett D.S."/>
            <person name="Grigoriev I.V."/>
        </authorList>
    </citation>
    <scope>NUCLEOTIDE SEQUENCE</scope>
    <source>
        <strain evidence="1">TFB9207</strain>
    </source>
</reference>
<name>A0AA38UGP3_9AGAR</name>
<sequence>MVTVLADNIRKMALSDSKPSLLTLLTSESISSALLSLPIIRQEDLATLSLASKSYRLAATPFLYSRVVLNSPVAIRQFLGTILSNSTTYAAFVHTMYLCSHRGQARLHHTVLREMTNALASVLPHLRNLEIIYLSEIWSFSAAIFASHANIVSPLRDCRLNGIGFSNQNRIDDFIAFLATQQKLQILRLGVTAVPDDYYERQTLPWEDEIIPEDPPVLANCLPALTQFDGPVFVAAKVLKSMAPLEFFRTHTALEYDAGFLRDGHILPVLFSSFIDVKNLCADMNKSKLTKALKSVVVVGFPGDDEMHELHFSKKDPFREAANLFGDVVGEFMHILALRCSTLIHVGVLPLSSRNRSEVHAALMEMPYLRSIEFSVNHWVGPGIMGIPDLGLAQASFPNPGVLKAISIELKMYCPTLRYFIYNLRHTNSQRNNRFQERVIWICHVRPPVNHEKGVKSKTNEEGEWVHGDPRSSWEELWTMVD</sequence>
<protein>
    <submittedName>
        <fullName evidence="1">Uncharacterized protein</fullName>
    </submittedName>
</protein>
<gene>
    <name evidence="1" type="ORF">F5878DRAFT_723476</name>
</gene>
<comment type="caution">
    <text evidence="1">The sequence shown here is derived from an EMBL/GenBank/DDBJ whole genome shotgun (WGS) entry which is preliminary data.</text>
</comment>
<dbReference type="AlphaFoldDB" id="A0AA38UGP3"/>
<organism evidence="1 2">
    <name type="scientific">Lentinula raphanica</name>
    <dbReference type="NCBI Taxonomy" id="153919"/>
    <lineage>
        <taxon>Eukaryota</taxon>
        <taxon>Fungi</taxon>
        <taxon>Dikarya</taxon>
        <taxon>Basidiomycota</taxon>
        <taxon>Agaricomycotina</taxon>
        <taxon>Agaricomycetes</taxon>
        <taxon>Agaricomycetidae</taxon>
        <taxon>Agaricales</taxon>
        <taxon>Marasmiineae</taxon>
        <taxon>Omphalotaceae</taxon>
        <taxon>Lentinula</taxon>
    </lineage>
</organism>
<evidence type="ECO:0000313" key="1">
    <source>
        <dbReference type="EMBL" id="KAJ3840779.1"/>
    </source>
</evidence>
<dbReference type="EMBL" id="MU806064">
    <property type="protein sequence ID" value="KAJ3840779.1"/>
    <property type="molecule type" value="Genomic_DNA"/>
</dbReference>
<evidence type="ECO:0000313" key="2">
    <source>
        <dbReference type="Proteomes" id="UP001163846"/>
    </source>
</evidence>
<dbReference type="Proteomes" id="UP001163846">
    <property type="component" value="Unassembled WGS sequence"/>
</dbReference>